<dbReference type="InterPro" id="IPR002491">
    <property type="entry name" value="ABC_transptr_periplasmic_BD"/>
</dbReference>
<dbReference type="PROSITE" id="PS51257">
    <property type="entry name" value="PROKAR_LIPOPROTEIN"/>
    <property type="match status" value="1"/>
</dbReference>
<keyword evidence="5" id="KW-0175">Coiled coil</keyword>
<feature type="signal peptide" evidence="7">
    <location>
        <begin position="1"/>
        <end position="20"/>
    </location>
</feature>
<evidence type="ECO:0000313" key="10">
    <source>
        <dbReference type="Proteomes" id="UP001180087"/>
    </source>
</evidence>
<feature type="region of interest" description="Disordered" evidence="6">
    <location>
        <begin position="23"/>
        <end position="51"/>
    </location>
</feature>
<dbReference type="Gene3D" id="3.40.50.1980">
    <property type="entry name" value="Nitrogenase molybdenum iron protein domain"/>
    <property type="match status" value="2"/>
</dbReference>
<evidence type="ECO:0000259" key="8">
    <source>
        <dbReference type="PROSITE" id="PS50983"/>
    </source>
</evidence>
<keyword evidence="4 7" id="KW-0732">Signal</keyword>
<reference evidence="9" key="1">
    <citation type="submission" date="2023-06" db="EMBL/GenBank/DDBJ databases">
        <title>A Treasure from Seagulls: Isolation and Description of Aciduricobacillus qingdaonensis gen. nov., sp. nov., a Rare Obligately Uric Acid-utilizing Member in the Family Bacillaceae.</title>
        <authorList>
            <person name="Liu W."/>
            <person name="Wang B."/>
        </authorList>
    </citation>
    <scope>NUCLEOTIDE SEQUENCE</scope>
    <source>
        <strain evidence="9">44XB</strain>
    </source>
</reference>
<comment type="similarity">
    <text evidence="2">Belongs to the bacterial solute-binding protein 8 family.</text>
</comment>
<dbReference type="SUPFAM" id="SSF53807">
    <property type="entry name" value="Helical backbone' metal receptor"/>
    <property type="match status" value="1"/>
</dbReference>
<sequence length="320" mass="35435">MKKKLLIAVILTIFALVAAACGNSDSKDKDDKSSSGSKSEESKEVTIQHELGKTKVKQNPKKVVVFDFGALDTLDKLGVDVAGVPQKVVPPYLKKYEDKKYENVGSLKEPDFEKLANMDPDLILISARQADLYKQFEEIAPTVYVGTDTNDYLGSFKKNMKTIGEIFGKEDEVNQQLKDIDSKVADVKEKAEKSKKNGLVILANDSKISAYGPKSRYGFVHDVLGVKPADNKIEASTHGMNISFEYIKEKNPDILYVVDRSTAIGEGKPAKDFLENDLVKQTNAYKDGKIIYLDPYMWYLSGGGLESVNSQIDDIAKSLD</sequence>
<feature type="chain" id="PRO_5047352519" evidence="7">
    <location>
        <begin position="21"/>
        <end position="320"/>
    </location>
</feature>
<proteinExistence type="inferred from homology"/>
<evidence type="ECO:0000256" key="2">
    <source>
        <dbReference type="ARBA" id="ARBA00008814"/>
    </source>
</evidence>
<dbReference type="PROSITE" id="PS50983">
    <property type="entry name" value="FE_B12_PBP"/>
    <property type="match status" value="1"/>
</dbReference>
<dbReference type="RefSeq" id="WP_348028807.1">
    <property type="nucleotide sequence ID" value="NZ_CP129113.1"/>
</dbReference>
<gene>
    <name evidence="9" type="ORF">QR721_02345</name>
</gene>
<dbReference type="InterPro" id="IPR051313">
    <property type="entry name" value="Bact_iron-sidero_bind"/>
</dbReference>
<accession>A0ABY9KW38</accession>
<feature type="compositionally biased region" description="Basic and acidic residues" evidence="6">
    <location>
        <begin position="25"/>
        <end position="51"/>
    </location>
</feature>
<protein>
    <submittedName>
        <fullName evidence="9">Siderophore ABC transporter substrate-binding protein</fullName>
    </submittedName>
</protein>
<keyword evidence="3" id="KW-0813">Transport</keyword>
<name>A0ABY9KW38_9BACI</name>
<organism evidence="9 10">
    <name type="scientific">Aciduricibacillus chroicocephali</name>
    <dbReference type="NCBI Taxonomy" id="3054939"/>
    <lineage>
        <taxon>Bacteria</taxon>
        <taxon>Bacillati</taxon>
        <taxon>Bacillota</taxon>
        <taxon>Bacilli</taxon>
        <taxon>Bacillales</taxon>
        <taxon>Bacillaceae</taxon>
        <taxon>Aciduricibacillus</taxon>
    </lineage>
</organism>
<feature type="coiled-coil region" evidence="5">
    <location>
        <begin position="170"/>
        <end position="197"/>
    </location>
</feature>
<dbReference type="Proteomes" id="UP001180087">
    <property type="component" value="Chromosome"/>
</dbReference>
<evidence type="ECO:0000256" key="1">
    <source>
        <dbReference type="ARBA" id="ARBA00004193"/>
    </source>
</evidence>
<dbReference type="InterPro" id="IPR033870">
    <property type="entry name" value="FatB"/>
</dbReference>
<dbReference type="CDD" id="cd01140">
    <property type="entry name" value="FatB"/>
    <property type="match status" value="1"/>
</dbReference>
<dbReference type="Pfam" id="PF01497">
    <property type="entry name" value="Peripla_BP_2"/>
    <property type="match status" value="1"/>
</dbReference>
<evidence type="ECO:0000256" key="3">
    <source>
        <dbReference type="ARBA" id="ARBA00022448"/>
    </source>
</evidence>
<keyword evidence="10" id="KW-1185">Reference proteome</keyword>
<comment type="subcellular location">
    <subcellularLocation>
        <location evidence="1">Cell membrane</location>
        <topology evidence="1">Lipid-anchor</topology>
    </subcellularLocation>
</comment>
<dbReference type="PANTHER" id="PTHR30532">
    <property type="entry name" value="IRON III DICITRATE-BINDING PERIPLASMIC PROTEIN"/>
    <property type="match status" value="1"/>
</dbReference>
<feature type="domain" description="Fe/B12 periplasmic-binding" evidence="8">
    <location>
        <begin position="62"/>
        <end position="320"/>
    </location>
</feature>
<dbReference type="PANTHER" id="PTHR30532:SF28">
    <property type="entry name" value="PETROBACTIN-BINDING PROTEIN YCLQ"/>
    <property type="match status" value="1"/>
</dbReference>
<evidence type="ECO:0000256" key="5">
    <source>
        <dbReference type="SAM" id="Coils"/>
    </source>
</evidence>
<evidence type="ECO:0000256" key="4">
    <source>
        <dbReference type="ARBA" id="ARBA00022729"/>
    </source>
</evidence>
<evidence type="ECO:0000256" key="7">
    <source>
        <dbReference type="SAM" id="SignalP"/>
    </source>
</evidence>
<evidence type="ECO:0000313" key="9">
    <source>
        <dbReference type="EMBL" id="WLV25101.1"/>
    </source>
</evidence>
<evidence type="ECO:0000256" key="6">
    <source>
        <dbReference type="SAM" id="MobiDB-lite"/>
    </source>
</evidence>
<dbReference type="EMBL" id="CP129113">
    <property type="protein sequence ID" value="WLV25101.1"/>
    <property type="molecule type" value="Genomic_DNA"/>
</dbReference>